<dbReference type="OrthoDB" id="6262491at2759"/>
<gene>
    <name evidence="2" type="ORF">EVEC_LOCUS6247</name>
</gene>
<dbReference type="Proteomes" id="UP000274131">
    <property type="component" value="Unassembled WGS sequence"/>
</dbReference>
<evidence type="ECO:0000313" key="2">
    <source>
        <dbReference type="EMBL" id="VDD91496.1"/>
    </source>
</evidence>
<proteinExistence type="predicted"/>
<dbReference type="EMBL" id="UXUI01008438">
    <property type="protein sequence ID" value="VDD91496.1"/>
    <property type="molecule type" value="Genomic_DNA"/>
</dbReference>
<dbReference type="InterPro" id="IPR036322">
    <property type="entry name" value="WD40_repeat_dom_sf"/>
</dbReference>
<dbReference type="SUPFAM" id="SSF50978">
    <property type="entry name" value="WD40 repeat-like"/>
    <property type="match status" value="1"/>
</dbReference>
<reference evidence="2 3" key="2">
    <citation type="submission" date="2018-10" db="EMBL/GenBank/DDBJ databases">
        <authorList>
            <consortium name="Pathogen Informatics"/>
        </authorList>
    </citation>
    <scope>NUCLEOTIDE SEQUENCE [LARGE SCALE GENOMIC DNA]</scope>
</reference>
<name>A0A0N4V8J1_ENTVE</name>
<dbReference type="AlphaFoldDB" id="A0A0N4V8J1"/>
<feature type="region of interest" description="Disordered" evidence="1">
    <location>
        <begin position="1"/>
        <end position="22"/>
    </location>
</feature>
<dbReference type="STRING" id="51028.A0A0N4V8J1"/>
<evidence type="ECO:0000256" key="1">
    <source>
        <dbReference type="SAM" id="MobiDB-lite"/>
    </source>
</evidence>
<feature type="compositionally biased region" description="Polar residues" evidence="1">
    <location>
        <begin position="1"/>
        <end position="18"/>
    </location>
</feature>
<dbReference type="WBParaSite" id="EVEC_0000669901-mRNA-1">
    <property type="protein sequence ID" value="EVEC_0000669901-mRNA-1"/>
    <property type="gene ID" value="EVEC_0000669901"/>
</dbReference>
<reference evidence="4" key="1">
    <citation type="submission" date="2017-02" db="UniProtKB">
        <authorList>
            <consortium name="WormBaseParasite"/>
        </authorList>
    </citation>
    <scope>IDENTIFICATION</scope>
</reference>
<protein>
    <submittedName>
        <fullName evidence="4">WD_REPEATS_REGION domain-containing protein</fullName>
    </submittedName>
</protein>
<organism evidence="4">
    <name type="scientific">Enterobius vermicularis</name>
    <name type="common">Human pinworm</name>
    <dbReference type="NCBI Taxonomy" id="51028"/>
    <lineage>
        <taxon>Eukaryota</taxon>
        <taxon>Metazoa</taxon>
        <taxon>Ecdysozoa</taxon>
        <taxon>Nematoda</taxon>
        <taxon>Chromadorea</taxon>
        <taxon>Rhabditida</taxon>
        <taxon>Spirurina</taxon>
        <taxon>Oxyuridomorpha</taxon>
        <taxon>Oxyuroidea</taxon>
        <taxon>Oxyuridae</taxon>
        <taxon>Enterobius</taxon>
    </lineage>
</organism>
<evidence type="ECO:0000313" key="3">
    <source>
        <dbReference type="Proteomes" id="UP000274131"/>
    </source>
</evidence>
<keyword evidence="3" id="KW-1185">Reference proteome</keyword>
<accession>A0A0N4V8J1</accession>
<sequence length="151" mass="15889">MPNDTMGGNYSTLTTQDPSEPGILASFKNTSTSTRHGISTAGDNYGGCSSGSGGGGSGLHRIAGRFSAGFDGGQPRLKRSVSQLMERQPTIQPAVHTDAIGVLAPVRPGLVVSGGRDKLIALNNVDKGRSIFKWNGHEKEITKVCSRFLFI</sequence>
<evidence type="ECO:0000313" key="4">
    <source>
        <dbReference type="WBParaSite" id="EVEC_0000669901-mRNA-1"/>
    </source>
</evidence>